<organism evidence="1 2">
    <name type="scientific">Vaccinium darrowii</name>
    <dbReference type="NCBI Taxonomy" id="229202"/>
    <lineage>
        <taxon>Eukaryota</taxon>
        <taxon>Viridiplantae</taxon>
        <taxon>Streptophyta</taxon>
        <taxon>Embryophyta</taxon>
        <taxon>Tracheophyta</taxon>
        <taxon>Spermatophyta</taxon>
        <taxon>Magnoliopsida</taxon>
        <taxon>eudicotyledons</taxon>
        <taxon>Gunneridae</taxon>
        <taxon>Pentapetalae</taxon>
        <taxon>asterids</taxon>
        <taxon>Ericales</taxon>
        <taxon>Ericaceae</taxon>
        <taxon>Vaccinioideae</taxon>
        <taxon>Vaccinieae</taxon>
        <taxon>Vaccinium</taxon>
    </lineage>
</organism>
<dbReference type="EMBL" id="CM037157">
    <property type="protein sequence ID" value="KAH7849869.1"/>
    <property type="molecule type" value="Genomic_DNA"/>
</dbReference>
<evidence type="ECO:0000313" key="2">
    <source>
        <dbReference type="Proteomes" id="UP000828048"/>
    </source>
</evidence>
<accession>A0ACB7Y9V8</accession>
<dbReference type="Proteomes" id="UP000828048">
    <property type="component" value="Chromosome 7"/>
</dbReference>
<sequence length="574" mass="62575">MPPRGGARRGATTRGGRNTRRGRNERVNDEVSQRGEGSGVRNERRGEEVQQPGVQNPPNTLLTDLVAAFAAHVAQTPRANTSNRAMEVVREFRKLNPPMFDGVSSDPLVADHWLSEIRKLFDVLDVTEDAVRVKLVACQLSGEANEWWKSVLATRKASREMARTAGNVNEPGIENMTWAEFEAIFEDQYFPESFKDMLREQLERLEQGDMTVSEYAMKFQALSRFAPELVSTEEKKCKRFIRGLDLSLQKFVMSGGITTFSAVLELARSLEATGGNKKNARPPTTTVSAPTGNYGGVSGSYGNQNRKRQGESLQFSRNRSTFRAPTSSGFGGNSSRPPMTCHQCGQPGHIRQHCPNLKTLPPPPSRVQGAPGACFGCGGFGHVARFCPQRGGTRSESGSVQQPRTSSGFGRPPQRGAHTQTHYRQTTSGQGSQVDRGASSSTPVQGTQGRVFAVTAVTPPPPPPPTSQTPESSVVRGTFLLFNSFAKVLFDFGASHSFIAASFVLALGLETEELSPPFFVDTPLGGRAPLDRVCRGCELVILDRRFEFDFIVLGMSGFDLILGIGLVIDLPCDY</sequence>
<gene>
    <name evidence="1" type="ORF">Vadar_024200</name>
</gene>
<comment type="caution">
    <text evidence="1">The sequence shown here is derived from an EMBL/GenBank/DDBJ whole genome shotgun (WGS) entry which is preliminary data.</text>
</comment>
<evidence type="ECO:0000313" key="1">
    <source>
        <dbReference type="EMBL" id="KAH7849869.1"/>
    </source>
</evidence>
<protein>
    <submittedName>
        <fullName evidence="1">Uncharacterized protein</fullName>
    </submittedName>
</protein>
<keyword evidence="2" id="KW-1185">Reference proteome</keyword>
<name>A0ACB7Y9V8_9ERIC</name>
<reference evidence="1 2" key="1">
    <citation type="journal article" date="2021" name="Hortic Res">
        <title>High-quality reference genome and annotation aids understanding of berry development for evergreen blueberry (Vaccinium darrowii).</title>
        <authorList>
            <person name="Yu J."/>
            <person name="Hulse-Kemp A.M."/>
            <person name="Babiker E."/>
            <person name="Staton M."/>
        </authorList>
    </citation>
    <scope>NUCLEOTIDE SEQUENCE [LARGE SCALE GENOMIC DNA]</scope>
    <source>
        <strain evidence="2">cv. NJ 8807/NJ 8810</strain>
        <tissue evidence="1">Young leaf</tissue>
    </source>
</reference>
<proteinExistence type="predicted"/>